<feature type="compositionally biased region" description="Basic and acidic residues" evidence="1">
    <location>
        <begin position="129"/>
        <end position="154"/>
    </location>
</feature>
<evidence type="ECO:0008006" key="5">
    <source>
        <dbReference type="Google" id="ProtNLM"/>
    </source>
</evidence>
<evidence type="ECO:0000313" key="3">
    <source>
        <dbReference type="EMBL" id="VUZ42652.1"/>
    </source>
</evidence>
<feature type="signal peptide" evidence="2">
    <location>
        <begin position="1"/>
        <end position="22"/>
    </location>
</feature>
<dbReference type="Proteomes" id="UP000321570">
    <property type="component" value="Unassembled WGS sequence"/>
</dbReference>
<evidence type="ECO:0000256" key="1">
    <source>
        <dbReference type="SAM" id="MobiDB-lite"/>
    </source>
</evidence>
<feature type="region of interest" description="Disordered" evidence="1">
    <location>
        <begin position="114"/>
        <end position="181"/>
    </location>
</feature>
<feature type="compositionally biased region" description="Low complexity" evidence="1">
    <location>
        <begin position="74"/>
        <end position="89"/>
    </location>
</feature>
<accession>A0A564Y5U4</accession>
<keyword evidence="4" id="KW-1185">Reference proteome</keyword>
<feature type="chain" id="PRO_5022225174" description="BESS domain-containing protein" evidence="2">
    <location>
        <begin position="23"/>
        <end position="237"/>
    </location>
</feature>
<proteinExistence type="predicted"/>
<feature type="region of interest" description="Disordered" evidence="1">
    <location>
        <begin position="46"/>
        <end position="92"/>
    </location>
</feature>
<evidence type="ECO:0000313" key="4">
    <source>
        <dbReference type="Proteomes" id="UP000321570"/>
    </source>
</evidence>
<keyword evidence="2" id="KW-0732">Signal</keyword>
<organism evidence="3 4">
    <name type="scientific">Hymenolepis diminuta</name>
    <name type="common">Rat tapeworm</name>
    <dbReference type="NCBI Taxonomy" id="6216"/>
    <lineage>
        <taxon>Eukaryota</taxon>
        <taxon>Metazoa</taxon>
        <taxon>Spiralia</taxon>
        <taxon>Lophotrochozoa</taxon>
        <taxon>Platyhelminthes</taxon>
        <taxon>Cestoda</taxon>
        <taxon>Eucestoda</taxon>
        <taxon>Cyclophyllidea</taxon>
        <taxon>Hymenolepididae</taxon>
        <taxon>Hymenolepis</taxon>
    </lineage>
</organism>
<sequence>MKCAHWWWIGHMCSSLPNLCQATPGQVDTSRLVELLCNEISTLRTSTLSPKNSDRDPAMAGPQDRPNQYSTLHSMSRSPVPSSPSSTTSLRERNPAQLNWMRVKQVSMAVAAFQSAARRPHQNEQLSVEVERENNGEMHSEAESSDEKSDHESDSESISSGYDSKALRSKSRSRSESSDTSLLKKQDFLPLSIDETSILVAKLIKCSDARTIEPLQNIIPKDVVSRVRKMLQEEQRT</sequence>
<evidence type="ECO:0000256" key="2">
    <source>
        <dbReference type="SAM" id="SignalP"/>
    </source>
</evidence>
<reference evidence="3 4" key="1">
    <citation type="submission" date="2019-07" db="EMBL/GenBank/DDBJ databases">
        <authorList>
            <person name="Jastrzebski P J."/>
            <person name="Paukszto L."/>
            <person name="Jastrzebski P J."/>
        </authorList>
    </citation>
    <scope>NUCLEOTIDE SEQUENCE [LARGE SCALE GENOMIC DNA]</scope>
    <source>
        <strain evidence="3 4">WMS-il1</strain>
    </source>
</reference>
<protein>
    <recommendedName>
        <fullName evidence="5">BESS domain-containing protein</fullName>
    </recommendedName>
</protein>
<dbReference type="EMBL" id="CABIJS010000089">
    <property type="protein sequence ID" value="VUZ42652.1"/>
    <property type="molecule type" value="Genomic_DNA"/>
</dbReference>
<dbReference type="AlphaFoldDB" id="A0A564Y5U4"/>
<gene>
    <name evidence="3" type="ORF">WMSIL1_LOCUS3256</name>
</gene>
<name>A0A564Y5U4_HYMDI</name>